<dbReference type="InterPro" id="IPR050836">
    <property type="entry name" value="SDS22/Internalin_LRR"/>
</dbReference>
<dbReference type="Gene3D" id="3.80.10.10">
    <property type="entry name" value="Ribonuclease Inhibitor"/>
    <property type="match status" value="1"/>
</dbReference>
<dbReference type="PROSITE" id="PS51450">
    <property type="entry name" value="LRR"/>
    <property type="match status" value="1"/>
</dbReference>
<name>A0A2P8HBJ7_9BACI</name>
<evidence type="ECO:0000256" key="2">
    <source>
        <dbReference type="ARBA" id="ARBA00022737"/>
    </source>
</evidence>
<dbReference type="InterPro" id="IPR001611">
    <property type="entry name" value="Leu-rich_rpt"/>
</dbReference>
<dbReference type="PANTHER" id="PTHR46652:SF3">
    <property type="entry name" value="LEUCINE-RICH REPEAT-CONTAINING PROTEIN 9"/>
    <property type="match status" value="1"/>
</dbReference>
<dbReference type="PANTHER" id="PTHR46652">
    <property type="entry name" value="LEUCINE-RICH REPEAT AND IQ DOMAIN-CONTAINING PROTEIN 1-RELATED"/>
    <property type="match status" value="1"/>
</dbReference>
<organism evidence="3 4">
    <name type="scientific">Salsuginibacillus halophilus</name>
    <dbReference type="NCBI Taxonomy" id="517424"/>
    <lineage>
        <taxon>Bacteria</taxon>
        <taxon>Bacillati</taxon>
        <taxon>Bacillota</taxon>
        <taxon>Bacilli</taxon>
        <taxon>Bacillales</taxon>
        <taxon>Bacillaceae</taxon>
        <taxon>Salsuginibacillus</taxon>
    </lineage>
</organism>
<evidence type="ECO:0000256" key="1">
    <source>
        <dbReference type="ARBA" id="ARBA00022614"/>
    </source>
</evidence>
<keyword evidence="1" id="KW-0433">Leucine-rich repeat</keyword>
<evidence type="ECO:0008006" key="5">
    <source>
        <dbReference type="Google" id="ProtNLM"/>
    </source>
</evidence>
<evidence type="ECO:0000313" key="3">
    <source>
        <dbReference type="EMBL" id="PSL43586.1"/>
    </source>
</evidence>
<dbReference type="SUPFAM" id="SSF52058">
    <property type="entry name" value="L domain-like"/>
    <property type="match status" value="1"/>
</dbReference>
<accession>A0A2P8HBJ7</accession>
<dbReference type="Proteomes" id="UP000242310">
    <property type="component" value="Unassembled WGS sequence"/>
</dbReference>
<evidence type="ECO:0000313" key="4">
    <source>
        <dbReference type="Proteomes" id="UP000242310"/>
    </source>
</evidence>
<dbReference type="InterPro" id="IPR032675">
    <property type="entry name" value="LRR_dom_sf"/>
</dbReference>
<gene>
    <name evidence="3" type="ORF">B0H94_11062</name>
</gene>
<keyword evidence="2" id="KW-0677">Repeat</keyword>
<dbReference type="EMBL" id="PYAV01000010">
    <property type="protein sequence ID" value="PSL43586.1"/>
    <property type="molecule type" value="Genomic_DNA"/>
</dbReference>
<proteinExistence type="predicted"/>
<dbReference type="AlphaFoldDB" id="A0A2P8HBJ7"/>
<comment type="caution">
    <text evidence="3">The sequence shown here is derived from an EMBL/GenBank/DDBJ whole genome shotgun (WGS) entry which is preliminary data.</text>
</comment>
<dbReference type="RefSeq" id="WP_106589253.1">
    <property type="nucleotide sequence ID" value="NZ_PYAV01000010.1"/>
</dbReference>
<sequence length="244" mass="28185">MTHEVEVLLKNLLQHQPSLLRRPQQIFNLLYDQTEGERLRDLYILRTALEAGVAESLENERYSYALETKLSYYIYDTFGIDRTLARRTVRALARVENANRTKDAEGCVQDPALAHHLQRLEKNKFQATKLNIAEAGIWSIEGLQLWSCLEQFEADRNQIQSLHPLTPLKQLKHLSVAKNLITTVQPLNDLPELVYANIQANPVEDYDQLNANALLAVWQAETEHPSSFYHLIQRELRVRGIYVV</sequence>
<keyword evidence="4" id="KW-1185">Reference proteome</keyword>
<protein>
    <recommendedName>
        <fullName evidence="5">Leucine rich repeat (LRR) protein</fullName>
    </recommendedName>
</protein>
<reference evidence="3 4" key="1">
    <citation type="submission" date="2018-03" db="EMBL/GenBank/DDBJ databases">
        <title>Genomic Encyclopedia of Type Strains, Phase III (KMG-III): the genomes of soil and plant-associated and newly described type strains.</title>
        <authorList>
            <person name="Whitman W."/>
        </authorList>
    </citation>
    <scope>NUCLEOTIDE SEQUENCE [LARGE SCALE GENOMIC DNA]</scope>
    <source>
        <strain evidence="3 4">CGMCC 1.07653</strain>
    </source>
</reference>